<evidence type="ECO:0000259" key="1">
    <source>
        <dbReference type="Pfam" id="PF20247"/>
    </source>
</evidence>
<accession>L8JA91</accession>
<dbReference type="Pfam" id="PF20247">
    <property type="entry name" value="DUF6602"/>
    <property type="match status" value="1"/>
</dbReference>
<sequence length="277" mass="31591">MNLLVEHFSAIEKLLLAKSRIAANSGHPLHKGNAREDFIREFLADHIGSSVRIGTGEIISHDSNVGDDRNQFDVVLYNASFPKINYSSSVHAFLVESVNTTIEVKSTLDKKGLEQAIKAASRVKSLDRNVARPLNPQATVPPRIYNFLVAYDCNVSVDAVYKWWAEIDKTLSLNQDSMPSDFYQRNKAISQSLDFIVILGKGAIYFDNLPVGVPITKEQKESHPENRRLVRCQESNNIYLLFLYLVEQIKGIECDQIDLYKYYEKIYQSNRSINWEE</sequence>
<dbReference type="EMBL" id="AMZO01000026">
    <property type="protein sequence ID" value="ELR64474.1"/>
    <property type="molecule type" value="Genomic_DNA"/>
</dbReference>
<dbReference type="Proteomes" id="UP000011134">
    <property type="component" value="Unassembled WGS sequence"/>
</dbReference>
<dbReference type="RefSeq" id="WP_007468130.1">
    <property type="nucleotide sequence ID" value="NZ_AMZO01000026.1"/>
</dbReference>
<evidence type="ECO:0000313" key="3">
    <source>
        <dbReference type="Proteomes" id="UP000011134"/>
    </source>
</evidence>
<proteinExistence type="predicted"/>
<evidence type="ECO:0000313" key="2">
    <source>
        <dbReference type="EMBL" id="ELR64474.1"/>
    </source>
</evidence>
<organism evidence="2 3">
    <name type="scientific">Photobacterium marinum</name>
    <dbReference type="NCBI Taxonomy" id="1056511"/>
    <lineage>
        <taxon>Bacteria</taxon>
        <taxon>Pseudomonadati</taxon>
        <taxon>Pseudomonadota</taxon>
        <taxon>Gammaproteobacteria</taxon>
        <taxon>Vibrionales</taxon>
        <taxon>Vibrionaceae</taxon>
        <taxon>Photobacterium</taxon>
    </lineage>
</organism>
<feature type="domain" description="DUF6602" evidence="1">
    <location>
        <begin position="20"/>
        <end position="126"/>
    </location>
</feature>
<dbReference type="OrthoDB" id="7068262at2"/>
<name>L8JA91_9GAMM</name>
<dbReference type="InterPro" id="IPR046537">
    <property type="entry name" value="DUF6602"/>
</dbReference>
<gene>
    <name evidence="2" type="ORF">C942_02498</name>
</gene>
<keyword evidence="3" id="KW-1185">Reference proteome</keyword>
<protein>
    <recommendedName>
        <fullName evidence="1">DUF6602 domain-containing protein</fullName>
    </recommendedName>
</protein>
<comment type="caution">
    <text evidence="2">The sequence shown here is derived from an EMBL/GenBank/DDBJ whole genome shotgun (WGS) entry which is preliminary data.</text>
</comment>
<reference evidence="2 3" key="1">
    <citation type="submission" date="2012-12" db="EMBL/GenBank/DDBJ databases">
        <title>Genome Assembly of Photobacterium sp. AK15.</title>
        <authorList>
            <person name="Khatri I."/>
            <person name="Vaidya B."/>
            <person name="Srinivas T.N.R."/>
            <person name="Subramanian S."/>
            <person name="Pinnaka A."/>
        </authorList>
    </citation>
    <scope>NUCLEOTIDE SEQUENCE [LARGE SCALE GENOMIC DNA]</scope>
    <source>
        <strain evidence="2 3">AK15</strain>
    </source>
</reference>
<dbReference type="PATRIC" id="fig|1056511.3.peg.3571"/>
<dbReference type="AlphaFoldDB" id="L8JA91"/>
<dbReference type="CDD" id="cd21173">
    <property type="entry name" value="NucC-like"/>
    <property type="match status" value="1"/>
</dbReference>